<dbReference type="AlphaFoldDB" id="A0A368T5G5"/>
<dbReference type="Proteomes" id="UP000253318">
    <property type="component" value="Unassembled WGS sequence"/>
</dbReference>
<feature type="non-terminal residue" evidence="1">
    <location>
        <position position="74"/>
    </location>
</feature>
<dbReference type="RefSeq" id="WP_220270020.1">
    <property type="nucleotide sequence ID" value="NZ_QEIN01000091.1"/>
</dbReference>
<keyword evidence="2" id="KW-1185">Reference proteome</keyword>
<proteinExistence type="predicted"/>
<dbReference type="EMBL" id="QEIN01000091">
    <property type="protein sequence ID" value="RCV58582.1"/>
    <property type="molecule type" value="Genomic_DNA"/>
</dbReference>
<organism evidence="1 2">
    <name type="scientific">Marinitenerispora sediminis</name>
    <dbReference type="NCBI Taxonomy" id="1931232"/>
    <lineage>
        <taxon>Bacteria</taxon>
        <taxon>Bacillati</taxon>
        <taxon>Actinomycetota</taxon>
        <taxon>Actinomycetes</taxon>
        <taxon>Streptosporangiales</taxon>
        <taxon>Nocardiopsidaceae</taxon>
        <taxon>Marinitenerispora</taxon>
    </lineage>
</organism>
<name>A0A368T5G5_9ACTN</name>
<comment type="caution">
    <text evidence="1">The sequence shown here is derived from an EMBL/GenBank/DDBJ whole genome shotgun (WGS) entry which is preliminary data.</text>
</comment>
<protein>
    <submittedName>
        <fullName evidence="1">Uncharacterized protein</fullName>
    </submittedName>
</protein>
<gene>
    <name evidence="1" type="ORF">DEF24_13110</name>
</gene>
<evidence type="ECO:0000313" key="2">
    <source>
        <dbReference type="Proteomes" id="UP000253318"/>
    </source>
</evidence>
<evidence type="ECO:0000313" key="1">
    <source>
        <dbReference type="EMBL" id="RCV58582.1"/>
    </source>
</evidence>
<sequence>MRDDGLVGRWSSASLEQGAMEAGTIGFLPDGTGWYELANVYSSSVDRFGWSTPAPGRLRLRVLRLLELRWPGAP</sequence>
<accession>A0A368T5G5</accession>
<reference evidence="1 2" key="1">
    <citation type="submission" date="2018-04" db="EMBL/GenBank/DDBJ databases">
        <title>Novel actinobacteria from marine sediment.</title>
        <authorList>
            <person name="Ng Z.Y."/>
            <person name="Tan G.Y.A."/>
        </authorList>
    </citation>
    <scope>NUCLEOTIDE SEQUENCE [LARGE SCALE GENOMIC DNA]</scope>
    <source>
        <strain evidence="1 2">TPS81</strain>
    </source>
</reference>